<dbReference type="RefSeq" id="WP_345863859.1">
    <property type="nucleotide sequence ID" value="NZ_JBDIMF010000002.1"/>
</dbReference>
<organism evidence="1 2">
    <name type="scientific">Sphingomonas qilianensis</name>
    <dbReference type="NCBI Taxonomy" id="1736690"/>
    <lineage>
        <taxon>Bacteria</taxon>
        <taxon>Pseudomonadati</taxon>
        <taxon>Pseudomonadota</taxon>
        <taxon>Alphaproteobacteria</taxon>
        <taxon>Sphingomonadales</taxon>
        <taxon>Sphingomonadaceae</taxon>
        <taxon>Sphingomonas</taxon>
    </lineage>
</organism>
<evidence type="ECO:0000313" key="1">
    <source>
        <dbReference type="EMBL" id="MEN2786068.1"/>
    </source>
</evidence>
<dbReference type="PROSITE" id="PS51257">
    <property type="entry name" value="PROKAR_LIPOPROTEIN"/>
    <property type="match status" value="1"/>
</dbReference>
<gene>
    <name evidence="1" type="ORF">ABC969_06480</name>
</gene>
<dbReference type="Proteomes" id="UP001404104">
    <property type="component" value="Unassembled WGS sequence"/>
</dbReference>
<proteinExistence type="predicted"/>
<accession>A0ABU9XS27</accession>
<keyword evidence="2" id="KW-1185">Reference proteome</keyword>
<evidence type="ECO:0000313" key="2">
    <source>
        <dbReference type="Proteomes" id="UP001404104"/>
    </source>
</evidence>
<protein>
    <submittedName>
        <fullName evidence="1">Uncharacterized protein</fullName>
    </submittedName>
</protein>
<name>A0ABU9XS27_9SPHN</name>
<sequence>MQIIPKRLPYELLVIAGLSLGSCDIPKTFHASDADRLDVADVNSRNAIARIDALESRVDDLESKLEM</sequence>
<reference evidence="1 2" key="1">
    <citation type="submission" date="2024-05" db="EMBL/GenBank/DDBJ databases">
        <authorList>
            <person name="Liu Q."/>
            <person name="Xin Y.-H."/>
        </authorList>
    </citation>
    <scope>NUCLEOTIDE SEQUENCE [LARGE SCALE GENOMIC DNA]</scope>
    <source>
        <strain evidence="1 2">CGMCC 1.15349</strain>
    </source>
</reference>
<comment type="caution">
    <text evidence="1">The sequence shown here is derived from an EMBL/GenBank/DDBJ whole genome shotgun (WGS) entry which is preliminary data.</text>
</comment>
<dbReference type="EMBL" id="JBDIMF010000002">
    <property type="protein sequence ID" value="MEN2786068.1"/>
    <property type="molecule type" value="Genomic_DNA"/>
</dbReference>